<sequence length="183" mass="21413">MFDVEYDDFYDEYEETYTDYRVCDARDLYHTEKELNVVVRNRPNRNRKTEENKEKITTAMRSNLIIKEKNVLAIIDLGVAVTDGKRIAFMGEVNIGIEVDDDSIIRIKAQVIDSSEKGFNQSLFHNIAKQDLILLLRLKIECQNPKPINHVAKVFWFLEYNNSKSQIPNLPKLQTVAEIQKWC</sequence>
<name>A0A397SBT7_9GLOM</name>
<evidence type="ECO:0000313" key="2">
    <source>
        <dbReference type="Proteomes" id="UP000265703"/>
    </source>
</evidence>
<comment type="caution">
    <text evidence="1">The sequence shown here is derived from an EMBL/GenBank/DDBJ whole genome shotgun (WGS) entry which is preliminary data.</text>
</comment>
<dbReference type="EMBL" id="QKYT01000613">
    <property type="protein sequence ID" value="RIA82952.1"/>
    <property type="molecule type" value="Genomic_DNA"/>
</dbReference>
<organism evidence="1 2">
    <name type="scientific">Glomus cerebriforme</name>
    <dbReference type="NCBI Taxonomy" id="658196"/>
    <lineage>
        <taxon>Eukaryota</taxon>
        <taxon>Fungi</taxon>
        <taxon>Fungi incertae sedis</taxon>
        <taxon>Mucoromycota</taxon>
        <taxon>Glomeromycotina</taxon>
        <taxon>Glomeromycetes</taxon>
        <taxon>Glomerales</taxon>
        <taxon>Glomeraceae</taxon>
        <taxon>Glomus</taxon>
    </lineage>
</organism>
<dbReference type="Proteomes" id="UP000265703">
    <property type="component" value="Unassembled WGS sequence"/>
</dbReference>
<reference evidence="1 2" key="1">
    <citation type="submission" date="2018-06" db="EMBL/GenBank/DDBJ databases">
        <title>Comparative genomics reveals the genomic features of Rhizophagus irregularis, R. cerebriforme, R. diaphanum and Gigaspora rosea, and their symbiotic lifestyle signature.</title>
        <authorList>
            <person name="Morin E."/>
            <person name="San Clemente H."/>
            <person name="Chen E.C.H."/>
            <person name="De La Providencia I."/>
            <person name="Hainaut M."/>
            <person name="Kuo A."/>
            <person name="Kohler A."/>
            <person name="Murat C."/>
            <person name="Tang N."/>
            <person name="Roy S."/>
            <person name="Loubradou J."/>
            <person name="Henrissat B."/>
            <person name="Grigoriev I.V."/>
            <person name="Corradi N."/>
            <person name="Roux C."/>
            <person name="Martin F.M."/>
        </authorList>
    </citation>
    <scope>NUCLEOTIDE SEQUENCE [LARGE SCALE GENOMIC DNA]</scope>
    <source>
        <strain evidence="1 2">DAOM 227022</strain>
    </source>
</reference>
<keyword evidence="2" id="KW-1185">Reference proteome</keyword>
<dbReference type="AlphaFoldDB" id="A0A397SBT7"/>
<accession>A0A397SBT7</accession>
<gene>
    <name evidence="1" type="ORF">C1645_834548</name>
</gene>
<protein>
    <submittedName>
        <fullName evidence="1">Uncharacterized protein</fullName>
    </submittedName>
</protein>
<evidence type="ECO:0000313" key="1">
    <source>
        <dbReference type="EMBL" id="RIA82952.1"/>
    </source>
</evidence>
<proteinExistence type="predicted"/>